<evidence type="ECO:0000313" key="2">
    <source>
        <dbReference type="EMBL" id="VXA55038.1"/>
    </source>
</evidence>
<evidence type="ECO:0000313" key="3">
    <source>
        <dbReference type="Proteomes" id="UP000430404"/>
    </source>
</evidence>
<dbReference type="RefSeq" id="WP_159723884.1">
    <property type="nucleotide sequence ID" value="NZ_LR732744.1"/>
</dbReference>
<feature type="domain" description="N-acetyltransferase" evidence="1">
    <location>
        <begin position="145"/>
        <end position="278"/>
    </location>
</feature>
<organism evidence="2 3">
    <name type="scientific">Acinetobacter proteolyticus</name>
    <dbReference type="NCBI Taxonomy" id="1776741"/>
    <lineage>
        <taxon>Bacteria</taxon>
        <taxon>Pseudomonadati</taxon>
        <taxon>Pseudomonadota</taxon>
        <taxon>Gammaproteobacteria</taxon>
        <taxon>Moraxellales</taxon>
        <taxon>Moraxellaceae</taxon>
        <taxon>Acinetobacter</taxon>
    </lineage>
</organism>
<gene>
    <name evidence="2" type="ORF">ACI8B_20125</name>
</gene>
<protein>
    <recommendedName>
        <fullName evidence="1">N-acetyltransferase domain-containing protein</fullName>
    </recommendedName>
</protein>
<proteinExistence type="predicted"/>
<dbReference type="PROSITE" id="PS51186">
    <property type="entry name" value="GNAT"/>
    <property type="match status" value="1"/>
</dbReference>
<dbReference type="InterPro" id="IPR016181">
    <property type="entry name" value="Acyl_CoA_acyltransferase"/>
</dbReference>
<name>A0A653K2M8_9GAMM</name>
<accession>A0A653K2M8</accession>
<dbReference type="Pfam" id="PF00583">
    <property type="entry name" value="Acetyltransf_1"/>
    <property type="match status" value="1"/>
</dbReference>
<dbReference type="InterPro" id="IPR000182">
    <property type="entry name" value="GNAT_dom"/>
</dbReference>
<dbReference type="Gene3D" id="3.40.630.30">
    <property type="match status" value="1"/>
</dbReference>
<dbReference type="SUPFAM" id="SSF55729">
    <property type="entry name" value="Acyl-CoA N-acyltransferases (Nat)"/>
    <property type="match status" value="1"/>
</dbReference>
<dbReference type="GO" id="GO:0016747">
    <property type="term" value="F:acyltransferase activity, transferring groups other than amino-acyl groups"/>
    <property type="evidence" value="ECO:0007669"/>
    <property type="project" value="InterPro"/>
</dbReference>
<sequence length="278" mass="31600">MKTKIEQANPGVKIIRGSFTSQSERQFIFQWLDARFYYSLGITEFLDQTQVIDAQWQLLRLYDSNQPNVLLSVAVVLASGACFWLPETSSSAGLLCSAIVKLRPLRIVTTSFGRDVLRSVAGHQVSILREYDQWIMVCTRRFPQTSGRLAITSDIPRLIEYQHLYNQERSVDERSDWNALIQQAKVVVYEVDGQVVSIVRFGIETHRLVSLGGTYTFPAYRRQGYAEDVLAFAVNQIVESGRTAHLVVDIENTSAIELYRQMGFECVGSSYVGYLEYL</sequence>
<dbReference type="Proteomes" id="UP000430404">
    <property type="component" value="Unassembled WGS sequence"/>
</dbReference>
<dbReference type="AlphaFoldDB" id="A0A653K2M8"/>
<dbReference type="EMBL" id="CABWKZ010000012">
    <property type="protein sequence ID" value="VXA55038.1"/>
    <property type="molecule type" value="Genomic_DNA"/>
</dbReference>
<dbReference type="CDD" id="cd04301">
    <property type="entry name" value="NAT_SF"/>
    <property type="match status" value="1"/>
</dbReference>
<evidence type="ECO:0000259" key="1">
    <source>
        <dbReference type="PROSITE" id="PS51186"/>
    </source>
</evidence>
<reference evidence="2 3" key="1">
    <citation type="submission" date="2019-10" db="EMBL/GenBank/DDBJ databases">
        <authorList>
            <person name="Karimi E."/>
        </authorList>
    </citation>
    <scope>NUCLEOTIDE SEQUENCE [LARGE SCALE GENOMIC DNA]</scope>
    <source>
        <strain evidence="2">Acinetobacter sp. 8BE</strain>
    </source>
</reference>